<gene>
    <name evidence="8" type="ORF">TPAB3V08_LOCUS13369</name>
</gene>
<sequence>MEKLRKCFLLCINNSHEPIFLPHNKDIIIGRGPKTKITEKRCSKNQLCLTANSTLGEVKVKQLGPNKSGINGLALIRNESHVVKHGDTLEILLGQYFHKVEFEQLPLQGIGDNSINLNEGGIKRSLDDTEVESKRKREHSPADETVSGNLLSGVCEPCVQDKWEEIDQGKLLVFTSKGVESREKV</sequence>
<protein>
    <recommendedName>
        <fullName evidence="7">PNK FHA domain-containing protein</fullName>
    </recommendedName>
</protein>
<dbReference type="EMBL" id="CAJPIN010054071">
    <property type="protein sequence ID" value="CAG2066426.1"/>
    <property type="molecule type" value="Genomic_DNA"/>
</dbReference>
<dbReference type="SUPFAM" id="SSF49879">
    <property type="entry name" value="SMAD/FHA domain"/>
    <property type="match status" value="1"/>
</dbReference>
<evidence type="ECO:0000256" key="2">
    <source>
        <dbReference type="ARBA" id="ARBA00022763"/>
    </source>
</evidence>
<evidence type="ECO:0000256" key="3">
    <source>
        <dbReference type="ARBA" id="ARBA00022801"/>
    </source>
</evidence>
<keyword evidence="3" id="KW-0378">Hydrolase</keyword>
<evidence type="ECO:0000313" key="9">
    <source>
        <dbReference type="Proteomes" id="UP001153148"/>
    </source>
</evidence>
<feature type="non-terminal residue" evidence="8">
    <location>
        <position position="185"/>
    </location>
</feature>
<dbReference type="Proteomes" id="UP001153148">
    <property type="component" value="Unassembled WGS sequence"/>
</dbReference>
<accession>A0ABN7PJW4</accession>
<comment type="caution">
    <text evidence="8">The sequence shown here is derived from an EMBL/GenBank/DDBJ whole genome shotgun (WGS) entry which is preliminary data.</text>
</comment>
<dbReference type="InterPro" id="IPR041388">
    <property type="entry name" value="FHA_2"/>
</dbReference>
<evidence type="ECO:0000256" key="4">
    <source>
        <dbReference type="ARBA" id="ARBA00023204"/>
    </source>
</evidence>
<keyword evidence="2" id="KW-0227">DNA damage</keyword>
<keyword evidence="9" id="KW-1185">Reference proteome</keyword>
<feature type="compositionally biased region" description="Basic and acidic residues" evidence="6">
    <location>
        <begin position="126"/>
        <end position="142"/>
    </location>
</feature>
<feature type="domain" description="PNK FHA" evidence="7">
    <location>
        <begin position="7"/>
        <end position="75"/>
    </location>
</feature>
<dbReference type="InterPro" id="IPR008984">
    <property type="entry name" value="SMAD_FHA_dom_sf"/>
</dbReference>
<feature type="region of interest" description="Disordered" evidence="6">
    <location>
        <begin position="126"/>
        <end position="146"/>
    </location>
</feature>
<evidence type="ECO:0000256" key="5">
    <source>
        <dbReference type="ARBA" id="ARBA00023242"/>
    </source>
</evidence>
<proteinExistence type="predicted"/>
<reference evidence="8" key="1">
    <citation type="submission" date="2021-03" db="EMBL/GenBank/DDBJ databases">
        <authorList>
            <person name="Tran Van P."/>
        </authorList>
    </citation>
    <scope>NUCLEOTIDE SEQUENCE</scope>
</reference>
<dbReference type="Gene3D" id="2.60.200.20">
    <property type="match status" value="1"/>
</dbReference>
<evidence type="ECO:0000313" key="8">
    <source>
        <dbReference type="EMBL" id="CAG2066426.1"/>
    </source>
</evidence>
<name>A0ABN7PJW4_TIMPD</name>
<keyword evidence="4" id="KW-0234">DNA repair</keyword>
<evidence type="ECO:0000259" key="7">
    <source>
        <dbReference type="Pfam" id="PF17913"/>
    </source>
</evidence>
<comment type="subcellular location">
    <subcellularLocation>
        <location evidence="1">Nucleus</location>
    </subcellularLocation>
</comment>
<evidence type="ECO:0000256" key="1">
    <source>
        <dbReference type="ARBA" id="ARBA00004123"/>
    </source>
</evidence>
<organism evidence="8 9">
    <name type="scientific">Timema podura</name>
    <name type="common">Walking stick</name>
    <dbReference type="NCBI Taxonomy" id="61482"/>
    <lineage>
        <taxon>Eukaryota</taxon>
        <taxon>Metazoa</taxon>
        <taxon>Ecdysozoa</taxon>
        <taxon>Arthropoda</taxon>
        <taxon>Hexapoda</taxon>
        <taxon>Insecta</taxon>
        <taxon>Pterygota</taxon>
        <taxon>Neoptera</taxon>
        <taxon>Polyneoptera</taxon>
        <taxon>Phasmatodea</taxon>
        <taxon>Timematodea</taxon>
        <taxon>Timematoidea</taxon>
        <taxon>Timematidae</taxon>
        <taxon>Timema</taxon>
    </lineage>
</organism>
<evidence type="ECO:0000256" key="6">
    <source>
        <dbReference type="SAM" id="MobiDB-lite"/>
    </source>
</evidence>
<keyword evidence="5" id="KW-0539">Nucleus</keyword>
<dbReference type="Pfam" id="PF17913">
    <property type="entry name" value="FHA_2"/>
    <property type="match status" value="1"/>
</dbReference>